<dbReference type="FunFam" id="2.40.70.10:FF:000044">
    <property type="entry name" value="Lysosomal aspartic protease"/>
    <property type="match status" value="1"/>
</dbReference>
<evidence type="ECO:0000313" key="14">
    <source>
        <dbReference type="EMBL" id="RVX22038.1"/>
    </source>
</evidence>
<keyword evidence="11" id="KW-1133">Transmembrane helix</keyword>
<feature type="active site" evidence="8">
    <location>
        <position position="187"/>
    </location>
</feature>
<evidence type="ECO:0000256" key="8">
    <source>
        <dbReference type="PIRSR" id="PIRSR601461-1"/>
    </source>
</evidence>
<dbReference type="AlphaFoldDB" id="A0A438KLE7"/>
<dbReference type="InterPro" id="IPR008138">
    <property type="entry name" value="SapB_2"/>
</dbReference>
<feature type="active site" evidence="8">
    <location>
        <position position="374"/>
    </location>
</feature>
<keyword evidence="11" id="KW-0812">Transmembrane</keyword>
<dbReference type="InterPro" id="IPR033869">
    <property type="entry name" value="Phytepsin"/>
</dbReference>
<dbReference type="InterPro" id="IPR001461">
    <property type="entry name" value="Aspartic_peptidase_A1"/>
</dbReference>
<dbReference type="FunFam" id="2.40.70.10:FF:000009">
    <property type="entry name" value="Aspartic proteinase A1"/>
    <property type="match status" value="1"/>
</dbReference>
<keyword evidence="11" id="KW-0472">Membrane</keyword>
<evidence type="ECO:0000256" key="10">
    <source>
        <dbReference type="RuleBase" id="RU000454"/>
    </source>
</evidence>
<feature type="transmembrane region" description="Helical" evidence="11">
    <location>
        <begin position="57"/>
        <end position="78"/>
    </location>
</feature>
<dbReference type="InterPro" id="IPR011001">
    <property type="entry name" value="Saposin-like"/>
</dbReference>
<dbReference type="Gene3D" id="1.10.225.10">
    <property type="entry name" value="Saposin-like"/>
    <property type="match status" value="1"/>
</dbReference>
<dbReference type="GO" id="GO:0006508">
    <property type="term" value="P:proteolysis"/>
    <property type="evidence" value="ECO:0007669"/>
    <property type="project" value="UniProtKB-KW"/>
</dbReference>
<reference evidence="14 15" key="1">
    <citation type="journal article" date="2018" name="PLoS Genet.">
        <title>Population sequencing reveals clonal diversity and ancestral inbreeding in the grapevine cultivar Chardonnay.</title>
        <authorList>
            <person name="Roach M.J."/>
            <person name="Johnson D.L."/>
            <person name="Bohlmann J."/>
            <person name="van Vuuren H.J."/>
            <person name="Jones S.J."/>
            <person name="Pretorius I.S."/>
            <person name="Schmidt S.A."/>
            <person name="Borneman A.R."/>
        </authorList>
    </citation>
    <scope>NUCLEOTIDE SEQUENCE [LARGE SCALE GENOMIC DNA]</scope>
    <source>
        <strain evidence="15">cv. Chardonnay</strain>
        <tissue evidence="14">Leaf</tissue>
    </source>
</reference>
<feature type="domain" description="Peptidase A1" evidence="13">
    <location>
        <begin position="169"/>
        <end position="566"/>
    </location>
</feature>
<evidence type="ECO:0000256" key="11">
    <source>
        <dbReference type="SAM" id="Phobius"/>
    </source>
</evidence>
<protein>
    <submittedName>
        <fullName evidence="14">Aspartic proteinase</fullName>
    </submittedName>
</protein>
<dbReference type="Proteomes" id="UP000288805">
    <property type="component" value="Unassembled WGS sequence"/>
</dbReference>
<dbReference type="PROSITE" id="PS51767">
    <property type="entry name" value="PEPTIDASE_A1"/>
    <property type="match status" value="1"/>
</dbReference>
<dbReference type="PROSITE" id="PS00141">
    <property type="entry name" value="ASP_PROTEASE"/>
    <property type="match status" value="2"/>
</dbReference>
<dbReference type="SUPFAM" id="SSF47862">
    <property type="entry name" value="Saposin"/>
    <property type="match status" value="1"/>
</dbReference>
<dbReference type="InterPro" id="IPR021109">
    <property type="entry name" value="Peptidase_aspartic_dom_sf"/>
</dbReference>
<keyword evidence="2 10" id="KW-0645">Protease</keyword>
<feature type="disulfide bond" evidence="9">
    <location>
        <begin position="200"/>
        <end position="206"/>
    </location>
</feature>
<dbReference type="CDD" id="cd06098">
    <property type="entry name" value="phytepsin"/>
    <property type="match status" value="1"/>
</dbReference>
<feature type="domain" description="Saposin B-type" evidence="12">
    <location>
        <begin position="399"/>
        <end position="439"/>
    </location>
</feature>
<evidence type="ECO:0000259" key="13">
    <source>
        <dbReference type="PROSITE" id="PS51767"/>
    </source>
</evidence>
<accession>A0A438KLE7</accession>
<dbReference type="InterPro" id="IPR033121">
    <property type="entry name" value="PEPTIDASE_A1"/>
</dbReference>
<dbReference type="Gene3D" id="2.40.70.10">
    <property type="entry name" value="Acid Proteases"/>
    <property type="match status" value="2"/>
</dbReference>
<dbReference type="PANTHER" id="PTHR47966">
    <property type="entry name" value="BETA-SITE APP-CLEAVING ENZYME, ISOFORM A-RELATED"/>
    <property type="match status" value="1"/>
</dbReference>
<dbReference type="Pfam" id="PF03489">
    <property type="entry name" value="SapB_2"/>
    <property type="match status" value="1"/>
</dbReference>
<organism evidence="14 15">
    <name type="scientific">Vitis vinifera</name>
    <name type="common">Grape</name>
    <dbReference type="NCBI Taxonomy" id="29760"/>
    <lineage>
        <taxon>Eukaryota</taxon>
        <taxon>Viridiplantae</taxon>
        <taxon>Streptophyta</taxon>
        <taxon>Embryophyta</taxon>
        <taxon>Tracheophyta</taxon>
        <taxon>Spermatophyta</taxon>
        <taxon>Magnoliopsida</taxon>
        <taxon>eudicotyledons</taxon>
        <taxon>Gunneridae</taxon>
        <taxon>Pentapetalae</taxon>
        <taxon>rosids</taxon>
        <taxon>Vitales</taxon>
        <taxon>Vitaceae</taxon>
        <taxon>Viteae</taxon>
        <taxon>Vitis</taxon>
    </lineage>
</organism>
<comment type="caution">
    <text evidence="14">The sequence shown here is derived from an EMBL/GenBank/DDBJ whole genome shotgun (WGS) entry which is preliminary data.</text>
</comment>
<keyword evidence="5 10" id="KW-0378">Hydrolase</keyword>
<proteinExistence type="inferred from homology"/>
<dbReference type="GO" id="GO:0004190">
    <property type="term" value="F:aspartic-type endopeptidase activity"/>
    <property type="evidence" value="ECO:0007669"/>
    <property type="project" value="UniProtKB-KW"/>
</dbReference>
<keyword evidence="4 10" id="KW-0064">Aspartyl protease</keyword>
<evidence type="ECO:0000313" key="15">
    <source>
        <dbReference type="Proteomes" id="UP000288805"/>
    </source>
</evidence>
<keyword evidence="3" id="KW-0732">Signal</keyword>
<evidence type="ECO:0000256" key="6">
    <source>
        <dbReference type="ARBA" id="ARBA00023157"/>
    </source>
</evidence>
<dbReference type="EMBL" id="QGNW01000004">
    <property type="protein sequence ID" value="RVX22038.1"/>
    <property type="molecule type" value="Genomic_DNA"/>
</dbReference>
<evidence type="ECO:0000259" key="12">
    <source>
        <dbReference type="PROSITE" id="PS50015"/>
    </source>
</evidence>
<dbReference type="InterPro" id="IPR008139">
    <property type="entry name" value="SaposinB_dom"/>
</dbReference>
<dbReference type="Pfam" id="PF00026">
    <property type="entry name" value="Asp"/>
    <property type="match status" value="1"/>
</dbReference>
<keyword evidence="7" id="KW-0325">Glycoprotein</keyword>
<sequence length="570" mass="62151">MEPAPATIISSPSSTSKTVLHKSRYLTSILPSPCLATSPSTLNSRSNGSSLRRKNQAFAGIIKLLFLFYFAIVLAFQFQPVIQLCGHEAEVYSGSQLFVMAWACCLALDDSSDGLVRIGLKKKPLDLARLHAARITRGNGFHAQGLGKVDDNYPKANTVYLKNYMDAQYYGEIGIGSPPQTFSVVFDTGSSNLWVPSSKCYFSIACYFHARYRAVLSRTYSKNGRHCKINYGSGSISGFFSQDHVQIGEIVIKNQVFTEATKEGLFAFSLAQFDGILGLGFQNASVGKIPPIWYNMVQQSLVSMEIVSFWLNRDPKAKIGGEVIFGGVDWRHFMGDHTFVPITRKDYWQIEVGDILIAGSSTGFCEGGCAAIVDTGTSMIAGPTTVVTQINHAIGAEGIVSFNCKNVVNKYGRLIWQFLVSGFQPENVCSDIGLCAYNGTKNARQVAGMETVIGNGDNAACTFCEMIAFWIQLCENLPNPGGKDFVNCDALATMPVISFAIGDKYFPLTAEQYTLKVEVNCTTVCLSGFTALDVPRPDGPLWVLGDVFLGAYHTIFDFGNLQVGFAKSIL</sequence>
<dbReference type="PANTHER" id="PTHR47966:SF20">
    <property type="entry name" value="ASPARTIC PROTEINASE-LIKE"/>
    <property type="match status" value="1"/>
</dbReference>
<evidence type="ECO:0000256" key="5">
    <source>
        <dbReference type="ARBA" id="ARBA00022801"/>
    </source>
</evidence>
<dbReference type="SMART" id="SM00741">
    <property type="entry name" value="SapB"/>
    <property type="match status" value="1"/>
</dbReference>
<dbReference type="PROSITE" id="PS50015">
    <property type="entry name" value="SAP_B"/>
    <property type="match status" value="1"/>
</dbReference>
<evidence type="ECO:0000256" key="3">
    <source>
        <dbReference type="ARBA" id="ARBA00022729"/>
    </source>
</evidence>
<keyword evidence="6 9" id="KW-1015">Disulfide bond</keyword>
<dbReference type="PRINTS" id="PR00792">
    <property type="entry name" value="PEPSIN"/>
</dbReference>
<evidence type="ECO:0000256" key="4">
    <source>
        <dbReference type="ARBA" id="ARBA00022750"/>
    </source>
</evidence>
<feature type="disulfide bond" evidence="9">
    <location>
        <begin position="365"/>
        <end position="369"/>
    </location>
</feature>
<gene>
    <name evidence="14" type="primary">RAP_3</name>
    <name evidence="14" type="ORF">CK203_001619</name>
</gene>
<evidence type="ECO:0000256" key="2">
    <source>
        <dbReference type="ARBA" id="ARBA00022670"/>
    </source>
</evidence>
<comment type="similarity">
    <text evidence="1 10">Belongs to the peptidase A1 family.</text>
</comment>
<dbReference type="InterPro" id="IPR001969">
    <property type="entry name" value="Aspartic_peptidase_AS"/>
</dbReference>
<evidence type="ECO:0000256" key="1">
    <source>
        <dbReference type="ARBA" id="ARBA00007447"/>
    </source>
</evidence>
<evidence type="ECO:0000256" key="9">
    <source>
        <dbReference type="PIRSR" id="PIRSR601461-2"/>
    </source>
</evidence>
<name>A0A438KLE7_VITVI</name>
<evidence type="ECO:0000256" key="7">
    <source>
        <dbReference type="ARBA" id="ARBA00023180"/>
    </source>
</evidence>
<dbReference type="SUPFAM" id="SSF50630">
    <property type="entry name" value="Acid proteases"/>
    <property type="match status" value="1"/>
</dbReference>